<reference evidence="1" key="1">
    <citation type="submission" date="2021-02" db="EMBL/GenBank/DDBJ databases">
        <title>Draft genome sequence of Microbispora sp. RL4-1S isolated from rice leaves in Thailand.</title>
        <authorList>
            <person name="Muangham S."/>
            <person name="Duangmal K."/>
        </authorList>
    </citation>
    <scope>NUCLEOTIDE SEQUENCE</scope>
    <source>
        <strain evidence="1">RL4-1S</strain>
    </source>
</reference>
<name>A0A940WF01_9ACTN</name>
<proteinExistence type="predicted"/>
<dbReference type="EMBL" id="JAFCNB010000005">
    <property type="protein sequence ID" value="MBP2704404.1"/>
    <property type="molecule type" value="Genomic_DNA"/>
</dbReference>
<sequence length="109" mass="10760">MGITSKGQPSGLATLNASGQLPASQVALQGSATLDFPSISAGTVATLTITVAGAAAGDRVAVGAPTTVNASLMWCAHVSAANTVTIRLYNPTGGSIDPSSATWKVSVFQ</sequence>
<organism evidence="1 2">
    <name type="scientific">Microbispora oryzae</name>
    <dbReference type="NCBI Taxonomy" id="2806554"/>
    <lineage>
        <taxon>Bacteria</taxon>
        <taxon>Bacillati</taxon>
        <taxon>Actinomycetota</taxon>
        <taxon>Actinomycetes</taxon>
        <taxon>Streptosporangiales</taxon>
        <taxon>Streptosporangiaceae</taxon>
        <taxon>Microbispora</taxon>
    </lineage>
</organism>
<evidence type="ECO:0000313" key="1">
    <source>
        <dbReference type="EMBL" id="MBP2704404.1"/>
    </source>
</evidence>
<gene>
    <name evidence="1" type="ORF">JOL79_11325</name>
</gene>
<accession>A0A940WF01</accession>
<evidence type="ECO:0000313" key="2">
    <source>
        <dbReference type="Proteomes" id="UP000674234"/>
    </source>
</evidence>
<dbReference type="RefSeq" id="WP_210155709.1">
    <property type="nucleotide sequence ID" value="NZ_JAFCNB010000005.1"/>
</dbReference>
<protein>
    <submittedName>
        <fullName evidence="1">Uncharacterized protein</fullName>
    </submittedName>
</protein>
<dbReference type="AlphaFoldDB" id="A0A940WF01"/>
<comment type="caution">
    <text evidence="1">The sequence shown here is derived from an EMBL/GenBank/DDBJ whole genome shotgun (WGS) entry which is preliminary data.</text>
</comment>
<keyword evidence="2" id="KW-1185">Reference proteome</keyword>
<dbReference type="Proteomes" id="UP000674234">
    <property type="component" value="Unassembled WGS sequence"/>
</dbReference>